<accession>A0A410RQQ4</accession>
<dbReference type="EMBL" id="CP034669">
    <property type="protein sequence ID" value="QAT84212.1"/>
    <property type="molecule type" value="Genomic_DNA"/>
</dbReference>
<organism evidence="1 2">
    <name type="scientific">Corallococcus coralloides</name>
    <name type="common">Myxococcus coralloides</name>
    <dbReference type="NCBI Taxonomy" id="184914"/>
    <lineage>
        <taxon>Bacteria</taxon>
        <taxon>Pseudomonadati</taxon>
        <taxon>Myxococcota</taxon>
        <taxon>Myxococcia</taxon>
        <taxon>Myxococcales</taxon>
        <taxon>Cystobacterineae</taxon>
        <taxon>Myxococcaceae</taxon>
        <taxon>Corallococcus</taxon>
    </lineage>
</organism>
<evidence type="ECO:0000313" key="1">
    <source>
        <dbReference type="EMBL" id="QAT84212.1"/>
    </source>
</evidence>
<evidence type="ECO:0000313" key="2">
    <source>
        <dbReference type="Proteomes" id="UP000288758"/>
    </source>
</evidence>
<dbReference type="AlphaFoldDB" id="A0A410RQQ4"/>
<gene>
    <name evidence="1" type="ORF">EJ065_2640</name>
</gene>
<reference evidence="1 2" key="1">
    <citation type="submission" date="2018-12" db="EMBL/GenBank/DDBJ databases">
        <title>Complete Genome Sequence of the Corallopyronin A producing Myxobacterium Corallococcus coralloides B035.</title>
        <authorList>
            <person name="Bouhired S.M."/>
            <person name="Rupp O."/>
            <person name="Blom J."/>
            <person name="Schaeberle T.F."/>
            <person name="Kehraus S."/>
            <person name="Schiefer A."/>
            <person name="Pfarr K."/>
            <person name="Goesmann A."/>
            <person name="Hoerauf A."/>
            <person name="Koenig G.M."/>
        </authorList>
    </citation>
    <scope>NUCLEOTIDE SEQUENCE [LARGE SCALE GENOMIC DNA]</scope>
    <source>
        <strain evidence="1 2">B035</strain>
    </source>
</reference>
<sequence>MIASLKAEKIRLEAITANDSGRSLGEVAAAFTVLKDVAHRLSVLEKGTGLYKGNRSGDPTASVIATDCTEYVIEVLSDTFKHQKQTDVWVRIKTQMRANMKTRGATNPSGLDLQAALQQKLAWEGIFWAPDPKYPKYEWKSVPASEQSFAYLKARESKSYYKATGNAQAYPGISIGRLVVNYAPESNRATPKDTKDLNRLKKVAFGVFSAHGGYHMCLIISGIVYEVHWDKPSTSERVMEGTPLESWGGLGRWGSGAIVAPRADVEKAWRI</sequence>
<protein>
    <submittedName>
        <fullName evidence="1">Uncharacterized protein</fullName>
    </submittedName>
</protein>
<proteinExistence type="predicted"/>
<dbReference type="Proteomes" id="UP000288758">
    <property type="component" value="Chromosome"/>
</dbReference>
<dbReference type="RefSeq" id="WP_128796214.1">
    <property type="nucleotide sequence ID" value="NZ_CP034669.1"/>
</dbReference>
<name>A0A410RQQ4_CORCK</name>